<comment type="caution">
    <text evidence="4">The sequence shown here is derived from an EMBL/GenBank/DDBJ whole genome shotgun (WGS) entry which is preliminary data.</text>
</comment>
<dbReference type="InterPro" id="IPR021714">
    <property type="entry name" value="URB1_N"/>
</dbReference>
<dbReference type="PANTHER" id="PTHR13500:SF0">
    <property type="entry name" value="NUCLEOLAR PRE-RIBOSOMAL-ASSOCIATED PROTEIN 1"/>
    <property type="match status" value="1"/>
</dbReference>
<sequence length="2557" mass="286714">MISGGRNQDLPVAVDDDGDGGGVVKGGEVPRFEFRVTHDAKLKELLHKISSLEIKLCSDGVKEFIRLLKGNTGGELLHLYVRSSCNCSELLDAWKLRRGKPGLSYIIKLISAILGHPDGVYDPKDGERIAISKVLNKFARLLLEEYMVELQKELDSKEVKCQNAALLLLASIVRRQSGLASEVAKKFDFKSKTFCKLAEYKKNQKEKRVMKHSSRKAFVGFAMSFLEVGRPGLLRWVLQQKEMYSGVLRGLGNDDDETIIYVLSTLRDRVLVEESLVPPGLRSVLFGSVTLEQLVSISGSGNDGSAAELAYHTLVLVCTDPCNGLMPDLKRSPSPLRGNPKRLVGLMKRLKATEVSYHRDLLLAIVSGSPFFGSAYMEEFPYNLEDFSSSTWFATISLAANLVSSVGTGGPFGFLDSLSHDPPLFDSEDVQSIMKCVCPRPFSRSVVNKGLLHSDFLVKHGTLRLLLEALKLLDSFISALNHGSYSSDQMIQGWASLKQEIQNEVQTLLPDPQVLLTLLSSLTRHPKRGESSLKRTADFEKFPERSNNNIKKLKLNDENEDMDIVVSGINSDTDFVPLGDSERDVGSPLIDETDNGKDLISVIAEIWGLDQCSEPFITPKGVEMFFQSKLLDTLKIYIRAVPTVLEGSFEFFINLLNNPLGIPTNLQCCLLSLLIEYIGFSPSSVMLRIYHIVWHERLCLVLSVSPVVISFLCDAISTIGNNLFKYWEIVKHNAFHSKGAKDASPTFSPLAICVLQKCLRLLTSESGSFTLPEKSIISLYVCNTLKYLMQTQVDAGLLSASVESVLSERLGDRSVVDDSGDSFCEWRPLNNLLLFSRSISHQQTSCIFSIDRKARPIDSSFASTLDDVKQLLRAGDSGNISGITKAFSSSIICTSPDEILKNFPSVMTISHNLLGVPMSILSSVFFLEQSLLTSISKLWPNMFFPGLETTLSVVHCEVKGDDASAVSCRSLDSQEIIYNGDLDASESAAAAFSLFLKQAPFHVLFPAIMNISGPYLLEPLKIQDVLLAKLSDSITDCHGTTYLRLVLFWIHQVQSSYRIKPLVELQQLAEICFNLVKHLLAQLLVLKSDSACSRKSGVPLSGPDIQEVVQSIFCHPAVVASLSCPLDCKEELAFEDVVGTLDMLISLSRQRVHMLDLHLLNILTTTSEYLLTLCNVQNSVHKDNKSSYKQLVGAFNALVQRLFLEAREKFDLCICTIDMMPILPTFYALHALLQFISPFELLELAQWMFNRVGMDELIVCKTSKISAPSIGFCIAAGAFKTLSGYSEQQVTKRVPYNLLWGIEEENININIVEEIYFKVVTFALQFESDFADTCLLEAVNVGYRQKYMQQHSIHPLSLLMSRVIMITPVEVLSHWIYMTSKTKAKLLFLLIETSSIHLSTFGHLFLGILNKDLPHQGNLMQENCGLALSDEDFMMLLPAALSYLNSIFIKFGKQHHSHFGSIPSLYSRILLNGFLHWKSFVSRDIFEEEYGELLPSSTQEFVRLVDGSLLGKSIHMLRYHLAFSGVPMKLKKRLKLFDKMFQQSTSHNDLLDCDVGEMDSDSLNQSLNHINRVVAKISFGKILLYLENNQIHSKPKEADGNLKEAPLEMVSNLDSSRMQFINNLVSIWQLVVKKFPLVTNSSAKGKSIENSTLYKYLEVFILNCIFEITTEFHDGLVQLQCVPFLEQLMRSALLYRFEDPTTLTALRGILKSLSDGKFSRALYLQLLLAHSQFARTIHSVSKASGCSPIGAFLRPMSSILRSLVIPSRKQDAFSGKQDSETTEPYTKQLEVIKLLHTLFPVRALQRGFDSEKDFGINLKELHLLLLSSYGATLSEVDLEIYNLILEIESINGSDSVNSAEMDYLWGSVALKVKKERALEQDISLDIMTDAEAVEEHRKSQFRENLSIDPKICSSTVLYFPYDATASDEPLFWNKACSPIVENVERYDPVFILRFSIHSLSLGYIEPLEFAGLGLLAVAFVSLSSSDERIRKLGYEALAIFKHAMEKCQKRKDLMQLRLLLTYVQNGIEEPWQKIPSVIALFAAEASLILLDPSHDHYATIRKLLMQSSRVNLKGIPLFNSCFWSSSVNFRAERLWILRLLYVGLNLDIDAQIYTRNSIFETLLSFYVSPLSDRDSKELILQVVKKSVKLHKTARYLVERCGLFSWLSSVISFSSGRLFEDEKGFSLKQLLVVLEVANDAISSQNSTEWLQKDALEQLMEFCSHLYQVLIGGLTFKKGNVALVNLFLQIMISTVKISQKREIYQPHFTLSVEGLYQIYQAVSVYNYAGSDPCAEVGLKAILMGTPPVDFFDMNREKLSGFLMWAISTALKSDSAQTLQLQESHLHFTISSEEEIHEDSLIPRLLRWLTAAIILGKLSWKNTDIDPKILNRFKSGTLQSLLDLIENECDESVKNRFGCEDLLAAVIFYLQQLHGIHCQVLPSVISALCLLFYAAGPAESISDIFQGHKTLVASLCSKIHCPAEANPAWRWSFYEPWKEPALELTDLQKMDELHACQTLLVIFANGLRRKSLDLQVFSPLDVERSGVCEWEKSIISASSV</sequence>
<dbReference type="OrthoDB" id="72892at2759"/>
<reference evidence="4" key="1">
    <citation type="submission" date="2020-03" db="EMBL/GenBank/DDBJ databases">
        <title>Castanea mollissima Vanexum genome sequencing.</title>
        <authorList>
            <person name="Staton M."/>
        </authorList>
    </citation>
    <scope>NUCLEOTIDE SEQUENCE</scope>
    <source>
        <tissue evidence="4">Leaf</tissue>
    </source>
</reference>
<dbReference type="Pfam" id="PF11707">
    <property type="entry name" value="Npa1"/>
    <property type="match status" value="1"/>
</dbReference>
<proteinExistence type="predicted"/>
<organism evidence="4 5">
    <name type="scientific">Castanea mollissima</name>
    <name type="common">Chinese chestnut</name>
    <dbReference type="NCBI Taxonomy" id="60419"/>
    <lineage>
        <taxon>Eukaryota</taxon>
        <taxon>Viridiplantae</taxon>
        <taxon>Streptophyta</taxon>
        <taxon>Embryophyta</taxon>
        <taxon>Tracheophyta</taxon>
        <taxon>Spermatophyta</taxon>
        <taxon>Magnoliopsida</taxon>
        <taxon>eudicotyledons</taxon>
        <taxon>Gunneridae</taxon>
        <taxon>Pentapetalae</taxon>
        <taxon>rosids</taxon>
        <taxon>fabids</taxon>
        <taxon>Fagales</taxon>
        <taxon>Fagaceae</taxon>
        <taxon>Castanea</taxon>
    </lineage>
</organism>
<dbReference type="Pfam" id="PF16201">
    <property type="entry name" value="NopRA1"/>
    <property type="match status" value="1"/>
</dbReference>
<protein>
    <recommendedName>
        <fullName evidence="6">Nucleolar pre-ribosomal-associated protein 1</fullName>
    </recommendedName>
</protein>
<dbReference type="GO" id="GO:0005730">
    <property type="term" value="C:nucleolus"/>
    <property type="evidence" value="ECO:0007669"/>
    <property type="project" value="TreeGrafter"/>
</dbReference>
<name>A0A8J4VAU1_9ROSI</name>
<dbReference type="PANTHER" id="PTHR13500">
    <property type="entry name" value="NUCLEOLAR PRERIBOSOMAL-ASSOCIATED PROTEIN 1"/>
    <property type="match status" value="1"/>
</dbReference>
<dbReference type="InterPro" id="IPR032436">
    <property type="entry name" value="URB1_C"/>
</dbReference>
<evidence type="ECO:0008006" key="6">
    <source>
        <dbReference type="Google" id="ProtNLM"/>
    </source>
</evidence>
<keyword evidence="5" id="KW-1185">Reference proteome</keyword>
<evidence type="ECO:0000313" key="4">
    <source>
        <dbReference type="EMBL" id="KAF3951072.1"/>
    </source>
</evidence>
<dbReference type="InterPro" id="IPR039844">
    <property type="entry name" value="URB1"/>
</dbReference>
<evidence type="ECO:0000259" key="3">
    <source>
        <dbReference type="Pfam" id="PF16201"/>
    </source>
</evidence>
<accession>A0A8J4VAU1</accession>
<feature type="domain" description="URB1 N-terminal" evidence="2">
    <location>
        <begin position="87"/>
        <end position="394"/>
    </location>
</feature>
<evidence type="ECO:0000313" key="5">
    <source>
        <dbReference type="Proteomes" id="UP000737018"/>
    </source>
</evidence>
<gene>
    <name evidence="4" type="ORF">CMV_023243</name>
</gene>
<dbReference type="GO" id="GO:0000463">
    <property type="term" value="P:maturation of LSU-rRNA from tricistronic rRNA transcript (SSU-rRNA, 5.8S rRNA, LSU-rRNA)"/>
    <property type="evidence" value="ECO:0007669"/>
    <property type="project" value="TreeGrafter"/>
</dbReference>
<dbReference type="EMBL" id="JRKL02005126">
    <property type="protein sequence ID" value="KAF3951072.1"/>
    <property type="molecule type" value="Genomic_DNA"/>
</dbReference>
<dbReference type="GO" id="GO:0000466">
    <property type="term" value="P:maturation of 5.8S rRNA from tricistronic rRNA transcript (SSU-rRNA, 5.8S rRNA, LSU-rRNA)"/>
    <property type="evidence" value="ECO:0007669"/>
    <property type="project" value="TreeGrafter"/>
</dbReference>
<evidence type="ECO:0000259" key="2">
    <source>
        <dbReference type="Pfam" id="PF11707"/>
    </source>
</evidence>
<feature type="region of interest" description="Disordered" evidence="1">
    <location>
        <begin position="1"/>
        <end position="21"/>
    </location>
</feature>
<dbReference type="Proteomes" id="UP000737018">
    <property type="component" value="Unassembled WGS sequence"/>
</dbReference>
<feature type="domain" description="URB1 C-terminal" evidence="3">
    <location>
        <begin position="1975"/>
        <end position="2165"/>
    </location>
</feature>
<evidence type="ECO:0000256" key="1">
    <source>
        <dbReference type="SAM" id="MobiDB-lite"/>
    </source>
</evidence>